<dbReference type="PROSITE" id="PS51747">
    <property type="entry name" value="CYT_DCMP_DEAMINASES_2"/>
    <property type="match status" value="1"/>
</dbReference>
<dbReference type="PANTHER" id="PTHR38011:SF7">
    <property type="entry name" value="2,5-DIAMINO-6-RIBOSYLAMINO-4(3H)-PYRIMIDINONE 5'-PHOSPHATE REDUCTASE"/>
    <property type="match status" value="1"/>
</dbReference>
<dbReference type="Pfam" id="PF01872">
    <property type="entry name" value="RibD_C"/>
    <property type="match status" value="1"/>
</dbReference>
<keyword evidence="17" id="KW-1185">Reference proteome</keyword>
<dbReference type="InterPro" id="IPR004794">
    <property type="entry name" value="Eubact_RibD"/>
</dbReference>
<feature type="binding site" evidence="14">
    <location>
        <position position="74"/>
    </location>
    <ligand>
        <name>Zn(2+)</name>
        <dbReference type="ChEBI" id="CHEBI:29105"/>
        <note>catalytic</note>
    </ligand>
</feature>
<keyword evidence="11 14" id="KW-0479">Metal-binding</keyword>
<evidence type="ECO:0000256" key="5">
    <source>
        <dbReference type="ARBA" id="ARBA00007417"/>
    </source>
</evidence>
<feature type="binding site" evidence="13">
    <location>
        <position position="168"/>
    </location>
    <ligand>
        <name>NADP(+)</name>
        <dbReference type="ChEBI" id="CHEBI:58349"/>
    </ligand>
</feature>
<dbReference type="InterPro" id="IPR016193">
    <property type="entry name" value="Cytidine_deaminase-like"/>
</dbReference>
<feature type="binding site" evidence="13">
    <location>
        <position position="152"/>
    </location>
    <ligand>
        <name>NADP(+)</name>
        <dbReference type="ChEBI" id="CHEBI:58349"/>
    </ligand>
</feature>
<comment type="catalytic activity">
    <reaction evidence="10 11">
        <text>2,5-diamino-6-hydroxy-4-(5-phosphoribosylamino)-pyrimidine + H2O + H(+) = 5-amino-6-(5-phospho-D-ribosylamino)uracil + NH4(+)</text>
        <dbReference type="Rhea" id="RHEA:21868"/>
        <dbReference type="ChEBI" id="CHEBI:15377"/>
        <dbReference type="ChEBI" id="CHEBI:15378"/>
        <dbReference type="ChEBI" id="CHEBI:28938"/>
        <dbReference type="ChEBI" id="CHEBI:58453"/>
        <dbReference type="ChEBI" id="CHEBI:58614"/>
        <dbReference type="EC" id="3.5.4.26"/>
    </reaction>
</comment>
<comment type="caution">
    <text evidence="16">The sequence shown here is derived from an EMBL/GenBank/DDBJ whole genome shotgun (WGS) entry which is preliminary data.</text>
</comment>
<dbReference type="InterPro" id="IPR002734">
    <property type="entry name" value="RibDG_C"/>
</dbReference>
<evidence type="ECO:0000256" key="10">
    <source>
        <dbReference type="ARBA" id="ARBA00049886"/>
    </source>
</evidence>
<dbReference type="EC" id="3.5.4.26" evidence="11"/>
<evidence type="ECO:0000256" key="11">
    <source>
        <dbReference type="PIRNR" id="PIRNR006769"/>
    </source>
</evidence>
<keyword evidence="11" id="KW-0686">Riboflavin biosynthesis</keyword>
<comment type="similarity">
    <text evidence="4 11">In the N-terminal section; belongs to the cytidine and deoxycytidylate deaminase family.</text>
</comment>
<feature type="binding site" evidence="13">
    <location>
        <position position="202"/>
    </location>
    <ligand>
        <name>substrate</name>
    </ligand>
</feature>
<organism evidence="16 17">
    <name type="scientific">Flexivirga aerilata</name>
    <dbReference type="NCBI Taxonomy" id="1656889"/>
    <lineage>
        <taxon>Bacteria</taxon>
        <taxon>Bacillati</taxon>
        <taxon>Actinomycetota</taxon>
        <taxon>Actinomycetes</taxon>
        <taxon>Micrococcales</taxon>
        <taxon>Dermacoccaceae</taxon>
        <taxon>Flexivirga</taxon>
    </lineage>
</organism>
<dbReference type="RefSeq" id="WP_171158359.1">
    <property type="nucleotide sequence ID" value="NZ_JABENB010000003.1"/>
</dbReference>
<evidence type="ECO:0000256" key="14">
    <source>
        <dbReference type="PIRSR" id="PIRSR006769-3"/>
    </source>
</evidence>
<dbReference type="GO" id="GO:0046872">
    <property type="term" value="F:metal ion binding"/>
    <property type="evidence" value="ECO:0007669"/>
    <property type="project" value="UniProtKB-KW"/>
</dbReference>
<comment type="function">
    <text evidence="1 11">Converts 2,5-diamino-6-(ribosylamino)-4(3h)-pyrimidinone 5'-phosphate into 5-amino-6-(ribosylamino)-2,4(1h,3h)-pyrimidinedione 5'-phosphate.</text>
</comment>
<feature type="binding site" evidence="13">
    <location>
        <position position="205"/>
    </location>
    <ligand>
        <name>substrate</name>
    </ligand>
</feature>
<dbReference type="CDD" id="cd01284">
    <property type="entry name" value="Riboflavin_deaminase-reductase"/>
    <property type="match status" value="1"/>
</dbReference>
<name>A0A849AN72_9MICO</name>
<feature type="active site" description="Proton donor" evidence="12">
    <location>
        <position position="52"/>
    </location>
</feature>
<reference evidence="16 17" key="1">
    <citation type="submission" date="2020-05" db="EMBL/GenBank/DDBJ databases">
        <title>Flexivirga sp. ID2601S isolated from air conditioner.</title>
        <authorList>
            <person name="Kim D.H."/>
        </authorList>
    </citation>
    <scope>NUCLEOTIDE SEQUENCE [LARGE SCALE GENOMIC DNA]</scope>
    <source>
        <strain evidence="16 17">ID2601S</strain>
    </source>
</reference>
<evidence type="ECO:0000313" key="17">
    <source>
        <dbReference type="Proteomes" id="UP000557772"/>
    </source>
</evidence>
<dbReference type="Gene3D" id="3.40.430.10">
    <property type="entry name" value="Dihydrofolate Reductase, subunit A"/>
    <property type="match status" value="2"/>
</dbReference>
<feature type="binding site" evidence="14">
    <location>
        <position position="50"/>
    </location>
    <ligand>
        <name>Zn(2+)</name>
        <dbReference type="ChEBI" id="CHEBI:29105"/>
        <note>catalytic</note>
    </ligand>
</feature>
<evidence type="ECO:0000256" key="8">
    <source>
        <dbReference type="ARBA" id="ARBA00023268"/>
    </source>
</evidence>
<feature type="binding site" evidence="13">
    <location>
        <begin position="267"/>
        <end position="273"/>
    </location>
    <ligand>
        <name>NADP(+)</name>
        <dbReference type="ChEBI" id="CHEBI:58349"/>
    </ligand>
</feature>
<dbReference type="SUPFAM" id="SSF53927">
    <property type="entry name" value="Cytidine deaminase-like"/>
    <property type="match status" value="1"/>
</dbReference>
<keyword evidence="11 16" id="KW-0378">Hydrolase</keyword>
<feature type="binding site" evidence="13">
    <location>
        <position position="166"/>
    </location>
    <ligand>
        <name>substrate</name>
    </ligand>
</feature>
<dbReference type="PANTHER" id="PTHR38011">
    <property type="entry name" value="DIHYDROFOLATE REDUCTASE FAMILY PROTEIN (AFU_ORTHOLOGUE AFUA_8G06820)"/>
    <property type="match status" value="1"/>
</dbReference>
<feature type="binding site" evidence="13">
    <location>
        <position position="194"/>
    </location>
    <ligand>
        <name>NADP(+)</name>
        <dbReference type="ChEBI" id="CHEBI:58349"/>
    </ligand>
</feature>
<dbReference type="InterPro" id="IPR024072">
    <property type="entry name" value="DHFR-like_dom_sf"/>
</dbReference>
<feature type="binding site" evidence="13">
    <location>
        <position position="182"/>
    </location>
    <ligand>
        <name>substrate</name>
    </ligand>
</feature>
<evidence type="ECO:0000256" key="7">
    <source>
        <dbReference type="ARBA" id="ARBA00023002"/>
    </source>
</evidence>
<sequence length="332" mass="34352">MTTTETFVREAISLATRGPSVDPNPRVGCVLVRDGAVIGRGWHRGAGTPHAEIAALADAGDATGATAYVTLEPCAHVGRTGACADALADAGVARVVFAQSDPNPIARGGAEVLRSHGIEVYAGALAGEAAALNAHWTFSVTHGRPWVTWKFAATLDGYSAAADGTSMWITGPQARADVHRLRATAGAIAAGTGTVLADDPQLAVRGSDGEPASHQPLRVIIGEREIPAASRVLDDAAPTVHLRTHDPERVLKELHDRGIHHLFLEGGPTLGAAFVAAGLVDEVVAYLAPTLLGAGSSAVGALGIETLADAVSLRLHDLTRVGDDVRLTYRRK</sequence>
<dbReference type="EMBL" id="JABENB010000003">
    <property type="protein sequence ID" value="NNG41237.1"/>
    <property type="molecule type" value="Genomic_DNA"/>
</dbReference>
<dbReference type="AlphaFoldDB" id="A0A849AN72"/>
<comment type="pathway">
    <text evidence="2 11">Cofactor biosynthesis; riboflavin biosynthesis; 5-amino-6-(D-ribitylamino)uracil from GTP: step 2/4.</text>
</comment>
<dbReference type="Proteomes" id="UP000557772">
    <property type="component" value="Unassembled WGS sequence"/>
</dbReference>
<dbReference type="GO" id="GO:0008835">
    <property type="term" value="F:diaminohydroxyphosphoribosylaminopyrimidine deaminase activity"/>
    <property type="evidence" value="ECO:0007669"/>
    <property type="project" value="UniProtKB-EC"/>
</dbReference>
<evidence type="ECO:0000256" key="1">
    <source>
        <dbReference type="ARBA" id="ARBA00002151"/>
    </source>
</evidence>
<evidence type="ECO:0000259" key="15">
    <source>
        <dbReference type="PROSITE" id="PS51747"/>
    </source>
</evidence>
<feature type="binding site" evidence="13">
    <location>
        <position position="265"/>
    </location>
    <ligand>
        <name>substrate</name>
    </ligand>
</feature>
<protein>
    <recommendedName>
        <fullName evidence="11">Riboflavin biosynthesis protein RibD</fullName>
    </recommendedName>
    <domain>
        <recommendedName>
            <fullName evidence="11">Diaminohydroxyphosphoribosylaminopyrimidine deaminase</fullName>
            <shortName evidence="11">DRAP deaminase</shortName>
            <ecNumber evidence="11">3.5.4.26</ecNumber>
        </recommendedName>
        <alternativeName>
            <fullName evidence="11">Riboflavin-specific deaminase</fullName>
        </alternativeName>
    </domain>
    <domain>
        <recommendedName>
            <fullName evidence="11">5-amino-6-(5-phosphoribosylamino)uracil reductase</fullName>
            <ecNumber evidence="11">1.1.1.193</ecNumber>
        </recommendedName>
        <alternativeName>
            <fullName evidence="11">HTP reductase</fullName>
        </alternativeName>
    </domain>
</protein>
<dbReference type="InterPro" id="IPR050765">
    <property type="entry name" value="Riboflavin_Biosynth_HTPR"/>
</dbReference>
<accession>A0A849AN72</accession>
<comment type="similarity">
    <text evidence="5 11">In the C-terminal section; belongs to the HTP reductase family.</text>
</comment>
<keyword evidence="7 11" id="KW-0560">Oxidoreductase</keyword>
<evidence type="ECO:0000313" key="16">
    <source>
        <dbReference type="EMBL" id="NNG41237.1"/>
    </source>
</evidence>
<evidence type="ECO:0000256" key="9">
    <source>
        <dbReference type="ARBA" id="ARBA00049861"/>
    </source>
</evidence>
<evidence type="ECO:0000256" key="13">
    <source>
        <dbReference type="PIRSR" id="PIRSR006769-2"/>
    </source>
</evidence>
<evidence type="ECO:0000256" key="4">
    <source>
        <dbReference type="ARBA" id="ARBA00005259"/>
    </source>
</evidence>
<dbReference type="GO" id="GO:0008703">
    <property type="term" value="F:5-amino-6-(5-phosphoribosylamino)uracil reductase activity"/>
    <property type="evidence" value="ECO:0007669"/>
    <property type="project" value="UniProtKB-EC"/>
</dbReference>
<proteinExistence type="inferred from homology"/>
<comment type="pathway">
    <text evidence="3 11">Cofactor biosynthesis; riboflavin biosynthesis; 5-amino-6-(D-ribitylamino)uracil from GTP: step 3/4.</text>
</comment>
<keyword evidence="6 11" id="KW-0521">NADP</keyword>
<dbReference type="PIRSF" id="PIRSF006769">
    <property type="entry name" value="RibD"/>
    <property type="match status" value="1"/>
</dbReference>
<feature type="domain" description="CMP/dCMP-type deaminase" evidence="15">
    <location>
        <begin position="2"/>
        <end position="121"/>
    </location>
</feature>
<gene>
    <name evidence="16" type="primary">ribD</name>
    <name evidence="16" type="ORF">HJ588_18415</name>
</gene>
<dbReference type="SUPFAM" id="SSF53597">
    <property type="entry name" value="Dihydrofolate reductase-like"/>
    <property type="match status" value="1"/>
</dbReference>
<dbReference type="NCBIfam" id="TIGR00326">
    <property type="entry name" value="eubact_ribD"/>
    <property type="match status" value="1"/>
</dbReference>
<dbReference type="UniPathway" id="UPA00275">
    <property type="reaction ID" value="UER00401"/>
</dbReference>
<keyword evidence="11 14" id="KW-0862">Zinc</keyword>
<keyword evidence="8" id="KW-0511">Multifunctional enzyme</keyword>
<evidence type="ECO:0000256" key="6">
    <source>
        <dbReference type="ARBA" id="ARBA00022857"/>
    </source>
</evidence>
<evidence type="ECO:0000256" key="3">
    <source>
        <dbReference type="ARBA" id="ARBA00004910"/>
    </source>
</evidence>
<dbReference type="Pfam" id="PF00383">
    <property type="entry name" value="dCMP_cyt_deam_1"/>
    <property type="match status" value="1"/>
</dbReference>
<feature type="binding site" evidence="14">
    <location>
        <position position="83"/>
    </location>
    <ligand>
        <name>Zn(2+)</name>
        <dbReference type="ChEBI" id="CHEBI:29105"/>
        <note>catalytic</note>
    </ligand>
</feature>
<feature type="binding site" evidence="13">
    <location>
        <position position="198"/>
    </location>
    <ligand>
        <name>NADP(+)</name>
        <dbReference type="ChEBI" id="CHEBI:58349"/>
    </ligand>
</feature>
<evidence type="ECO:0000256" key="2">
    <source>
        <dbReference type="ARBA" id="ARBA00004882"/>
    </source>
</evidence>
<evidence type="ECO:0000256" key="12">
    <source>
        <dbReference type="PIRSR" id="PIRSR006769-1"/>
    </source>
</evidence>
<comment type="catalytic activity">
    <reaction evidence="9 11">
        <text>5-amino-6-(5-phospho-D-ribitylamino)uracil + NADP(+) = 5-amino-6-(5-phospho-D-ribosylamino)uracil + NADPH + H(+)</text>
        <dbReference type="Rhea" id="RHEA:17845"/>
        <dbReference type="ChEBI" id="CHEBI:15378"/>
        <dbReference type="ChEBI" id="CHEBI:57783"/>
        <dbReference type="ChEBI" id="CHEBI:58349"/>
        <dbReference type="ChEBI" id="CHEBI:58421"/>
        <dbReference type="ChEBI" id="CHEBI:58453"/>
        <dbReference type="EC" id="1.1.1.193"/>
    </reaction>
</comment>
<dbReference type="InterPro" id="IPR002125">
    <property type="entry name" value="CMP_dCMP_dom"/>
</dbReference>
<dbReference type="Gene3D" id="3.40.140.10">
    <property type="entry name" value="Cytidine Deaminase, domain 2"/>
    <property type="match status" value="1"/>
</dbReference>
<dbReference type="EC" id="1.1.1.193" evidence="11"/>
<comment type="cofactor">
    <cofactor evidence="11 14">
        <name>Zn(2+)</name>
        <dbReference type="ChEBI" id="CHEBI:29105"/>
    </cofactor>
    <text evidence="11 14">Binds 1 zinc ion.</text>
</comment>
<dbReference type="GO" id="GO:0009231">
    <property type="term" value="P:riboflavin biosynthetic process"/>
    <property type="evidence" value="ECO:0007669"/>
    <property type="project" value="UniProtKB-UniPathway"/>
</dbReference>